<evidence type="ECO:0008006" key="10">
    <source>
        <dbReference type="Google" id="ProtNLM"/>
    </source>
</evidence>
<dbReference type="PANTHER" id="PTHR10177">
    <property type="entry name" value="CYCLINS"/>
    <property type="match status" value="1"/>
</dbReference>
<protein>
    <recommendedName>
        <fullName evidence="10">Cyclin N-terminal domain-containing protein</fullName>
    </recommendedName>
</protein>
<gene>
    <name evidence="8" type="ORF">TWF730_006787</name>
</gene>
<dbReference type="InterPro" id="IPR039361">
    <property type="entry name" value="Cyclin"/>
</dbReference>
<evidence type="ECO:0000313" key="9">
    <source>
        <dbReference type="Proteomes" id="UP001373714"/>
    </source>
</evidence>
<dbReference type="PROSITE" id="PS00292">
    <property type="entry name" value="CYCLINS"/>
    <property type="match status" value="1"/>
</dbReference>
<proteinExistence type="inferred from homology"/>
<feature type="region of interest" description="Disordered" evidence="5">
    <location>
        <begin position="23"/>
        <end position="50"/>
    </location>
</feature>
<feature type="region of interest" description="Disordered" evidence="5">
    <location>
        <begin position="636"/>
        <end position="677"/>
    </location>
</feature>
<feature type="compositionally biased region" description="Polar residues" evidence="5">
    <location>
        <begin position="94"/>
        <end position="146"/>
    </location>
</feature>
<sequence length="677" mass="76625">MESKAQRKTRIFDENDPAVLAAAARMRKASTASTKSTANTRQRTSQTTRRVALVDSTRYETTAQATVTSHASNRTSKGSLNQQAARGKPLAAKSNASLATGAKSAQQQPAGKKTASASIKSTIYRDPQQQAQARESGKGSKSQQKLVGQAASGKERSDLVYRSSEAPGKTTSQVDDAAIPEENLKAAENKRLAAGSYDNYSIYGTSTENPSVGTGGAVRHEKREPENLGWEEEGDDIRRQKAVAMNFENRAVSPNFKPSDGLIYNPMRQLIKQKKGSQKWNYFPVSGWCSHEVDTHTLGFEDEKDEEVKEFIEFEEYKLWVGHERDYLVRMRRNGTGDRWRVYPQYTDYTDLEIVQAAKIVARNLDFKYLTGVDLFPGEYAPDIVRHTWAMDHKLQPDPHYMDTQPELEWHMRGILIDWLIEVSDRFQLDSETVFNTVNIIDRFLSVKVVPVDRLQLVGVAALLIASKYDEITAPTIDMLVYMSDRAFSGREIVSCEWEILVALEWEVSAPGPMTFLKCLSQADTNGEVKDLAQYFLESALTELRFVGTPWSYITACAYYLSMIILDVGQGEWSPAHIFYSGHCASQLAPGVQVLIEMMDTPEDHHRMVFTKYNRKQHRRIAGFVERWMVAQFAHSEEPAEGKAAALEEGREREKEIKIQGKMDRERRRRQREEADR</sequence>
<dbReference type="InterPro" id="IPR013763">
    <property type="entry name" value="Cyclin-like_dom"/>
</dbReference>
<dbReference type="Pfam" id="PF02984">
    <property type="entry name" value="Cyclin_C"/>
    <property type="match status" value="1"/>
</dbReference>
<keyword evidence="2 4" id="KW-0195">Cyclin</keyword>
<feature type="domain" description="Cyclin-like" evidence="6">
    <location>
        <begin position="515"/>
        <end position="597"/>
    </location>
</feature>
<comment type="similarity">
    <text evidence="4">Belongs to the cyclin family.</text>
</comment>
<dbReference type="EMBL" id="JAVHNS010000003">
    <property type="protein sequence ID" value="KAK6360651.1"/>
    <property type="molecule type" value="Genomic_DNA"/>
</dbReference>
<evidence type="ECO:0000256" key="5">
    <source>
        <dbReference type="SAM" id="MobiDB-lite"/>
    </source>
</evidence>
<keyword evidence="1" id="KW-0132">Cell division</keyword>
<accession>A0AAV9VI86</accession>
<evidence type="ECO:0000259" key="6">
    <source>
        <dbReference type="SMART" id="SM00385"/>
    </source>
</evidence>
<feature type="region of interest" description="Disordered" evidence="5">
    <location>
        <begin position="63"/>
        <end position="173"/>
    </location>
</feature>
<dbReference type="InterPro" id="IPR048258">
    <property type="entry name" value="Cyclins_cyclin-box"/>
</dbReference>
<dbReference type="Gene3D" id="1.10.472.10">
    <property type="entry name" value="Cyclin-like"/>
    <property type="match status" value="2"/>
</dbReference>
<evidence type="ECO:0000256" key="2">
    <source>
        <dbReference type="ARBA" id="ARBA00023127"/>
    </source>
</evidence>
<keyword evidence="9" id="KW-1185">Reference proteome</keyword>
<dbReference type="SMART" id="SM00385">
    <property type="entry name" value="CYCLIN"/>
    <property type="match status" value="2"/>
</dbReference>
<dbReference type="AlphaFoldDB" id="A0AAV9VI86"/>
<dbReference type="FunFam" id="1.10.472.10:FF:000001">
    <property type="entry name" value="G2/mitotic-specific cyclin"/>
    <property type="match status" value="1"/>
</dbReference>
<reference evidence="8 9" key="1">
    <citation type="submission" date="2019-10" db="EMBL/GenBank/DDBJ databases">
        <authorList>
            <person name="Palmer J.M."/>
        </authorList>
    </citation>
    <scope>NUCLEOTIDE SEQUENCE [LARGE SCALE GENOMIC DNA]</scope>
    <source>
        <strain evidence="8 9">TWF730</strain>
    </source>
</reference>
<name>A0AAV9VI86_9PEZI</name>
<evidence type="ECO:0000256" key="4">
    <source>
        <dbReference type="RuleBase" id="RU000383"/>
    </source>
</evidence>
<dbReference type="Proteomes" id="UP001373714">
    <property type="component" value="Unassembled WGS sequence"/>
</dbReference>
<dbReference type="Pfam" id="PF00134">
    <property type="entry name" value="Cyclin_N"/>
    <property type="match status" value="1"/>
</dbReference>
<dbReference type="InterPro" id="IPR036915">
    <property type="entry name" value="Cyclin-like_sf"/>
</dbReference>
<keyword evidence="3" id="KW-0131">Cell cycle</keyword>
<dbReference type="InterPro" id="IPR004367">
    <property type="entry name" value="Cyclin_C-dom"/>
</dbReference>
<evidence type="ECO:0000259" key="7">
    <source>
        <dbReference type="SMART" id="SM01332"/>
    </source>
</evidence>
<organism evidence="8 9">
    <name type="scientific">Orbilia blumenaviensis</name>
    <dbReference type="NCBI Taxonomy" id="1796055"/>
    <lineage>
        <taxon>Eukaryota</taxon>
        <taxon>Fungi</taxon>
        <taxon>Dikarya</taxon>
        <taxon>Ascomycota</taxon>
        <taxon>Pezizomycotina</taxon>
        <taxon>Orbiliomycetes</taxon>
        <taxon>Orbiliales</taxon>
        <taxon>Orbiliaceae</taxon>
        <taxon>Orbilia</taxon>
    </lineage>
</organism>
<dbReference type="InterPro" id="IPR006671">
    <property type="entry name" value="Cyclin_N"/>
</dbReference>
<feature type="domain" description="Cyclin-like" evidence="6">
    <location>
        <begin position="418"/>
        <end position="502"/>
    </location>
</feature>
<evidence type="ECO:0000313" key="8">
    <source>
        <dbReference type="EMBL" id="KAK6360651.1"/>
    </source>
</evidence>
<evidence type="ECO:0000256" key="1">
    <source>
        <dbReference type="ARBA" id="ARBA00022618"/>
    </source>
</evidence>
<dbReference type="SUPFAM" id="SSF47954">
    <property type="entry name" value="Cyclin-like"/>
    <property type="match status" value="2"/>
</dbReference>
<feature type="domain" description="Cyclin C-terminal" evidence="7">
    <location>
        <begin position="511"/>
        <end position="627"/>
    </location>
</feature>
<comment type="caution">
    <text evidence="8">The sequence shown here is derived from an EMBL/GenBank/DDBJ whole genome shotgun (WGS) entry which is preliminary data.</text>
</comment>
<dbReference type="SMART" id="SM01332">
    <property type="entry name" value="Cyclin_C"/>
    <property type="match status" value="1"/>
</dbReference>
<dbReference type="GO" id="GO:0051301">
    <property type="term" value="P:cell division"/>
    <property type="evidence" value="ECO:0007669"/>
    <property type="project" value="UniProtKB-KW"/>
</dbReference>
<evidence type="ECO:0000256" key="3">
    <source>
        <dbReference type="ARBA" id="ARBA00023306"/>
    </source>
</evidence>
<feature type="compositionally biased region" description="Polar residues" evidence="5">
    <location>
        <begin position="63"/>
        <end position="84"/>
    </location>
</feature>